<dbReference type="EMBL" id="VSRR010004463">
    <property type="protein sequence ID" value="MPC39743.1"/>
    <property type="molecule type" value="Genomic_DNA"/>
</dbReference>
<dbReference type="Proteomes" id="UP000324222">
    <property type="component" value="Unassembled WGS sequence"/>
</dbReference>
<evidence type="ECO:0000313" key="2">
    <source>
        <dbReference type="EMBL" id="MPC39743.1"/>
    </source>
</evidence>
<organism evidence="2 3">
    <name type="scientific">Portunus trituberculatus</name>
    <name type="common">Swimming crab</name>
    <name type="synonym">Neptunus trituberculatus</name>
    <dbReference type="NCBI Taxonomy" id="210409"/>
    <lineage>
        <taxon>Eukaryota</taxon>
        <taxon>Metazoa</taxon>
        <taxon>Ecdysozoa</taxon>
        <taxon>Arthropoda</taxon>
        <taxon>Crustacea</taxon>
        <taxon>Multicrustacea</taxon>
        <taxon>Malacostraca</taxon>
        <taxon>Eumalacostraca</taxon>
        <taxon>Eucarida</taxon>
        <taxon>Decapoda</taxon>
        <taxon>Pleocyemata</taxon>
        <taxon>Brachyura</taxon>
        <taxon>Eubrachyura</taxon>
        <taxon>Portunoidea</taxon>
        <taxon>Portunidae</taxon>
        <taxon>Portuninae</taxon>
        <taxon>Portunus</taxon>
    </lineage>
</organism>
<feature type="compositionally biased region" description="Pro residues" evidence="1">
    <location>
        <begin position="47"/>
        <end position="56"/>
    </location>
</feature>
<protein>
    <submittedName>
        <fullName evidence="2">Uncharacterized protein</fullName>
    </submittedName>
</protein>
<dbReference type="AlphaFoldDB" id="A0A5B7F3T6"/>
<comment type="caution">
    <text evidence="2">The sequence shown here is derived from an EMBL/GenBank/DDBJ whole genome shotgun (WGS) entry which is preliminary data.</text>
</comment>
<feature type="region of interest" description="Disordered" evidence="1">
    <location>
        <begin position="26"/>
        <end position="77"/>
    </location>
</feature>
<sequence>MGGWERDIEGGVELLLPWNVCWRSSQEADDKGEEGTPDVLDFLETPPCSPRLPPRPSTRKKRLTWGQDAMRSKSREMERGYAEHLQIQFTKTFTSAVKHDEPQILQLASKKNTSRLLEEIA</sequence>
<reference evidence="2 3" key="1">
    <citation type="submission" date="2019-05" db="EMBL/GenBank/DDBJ databases">
        <title>Another draft genome of Portunus trituberculatus and its Hox gene families provides insights of decapod evolution.</title>
        <authorList>
            <person name="Jeong J.-H."/>
            <person name="Song I."/>
            <person name="Kim S."/>
            <person name="Choi T."/>
            <person name="Kim D."/>
            <person name="Ryu S."/>
            <person name="Kim W."/>
        </authorList>
    </citation>
    <scope>NUCLEOTIDE SEQUENCE [LARGE SCALE GENOMIC DNA]</scope>
    <source>
        <tissue evidence="2">Muscle</tissue>
    </source>
</reference>
<keyword evidence="3" id="KW-1185">Reference proteome</keyword>
<accession>A0A5B7F3T6</accession>
<name>A0A5B7F3T6_PORTR</name>
<evidence type="ECO:0000256" key="1">
    <source>
        <dbReference type="SAM" id="MobiDB-lite"/>
    </source>
</evidence>
<proteinExistence type="predicted"/>
<evidence type="ECO:0000313" key="3">
    <source>
        <dbReference type="Proteomes" id="UP000324222"/>
    </source>
</evidence>
<gene>
    <name evidence="2" type="ORF">E2C01_033291</name>
</gene>